<dbReference type="Proteomes" id="UP000003706">
    <property type="component" value="Unassembled WGS sequence"/>
</dbReference>
<dbReference type="STRING" id="647171.MetfoDRAFT_0144"/>
<dbReference type="RefSeq" id="WP_007043590.1">
    <property type="nucleotide sequence ID" value="NZ_AGJL01000002.1"/>
</dbReference>
<sequence>MKNMMRFYGRFIKPALSFINPHICRVFNPYTYMWSVINRWYIKKYNLKPLTLKEIIKNTKKSDTIFIFGSGYSINEISKEEWNMFRKHNTLSFNWFHNKCYIPIDYYIVREIHRSVHGKYDIENVSKDQNFVKYLENLNKNCYKDSILFINLNMDTTYLIIKSGFLRNRKYIFYANNIINKFGFKKDLSKIYHGGIYSGGATLLDAIHISYIMGFKKIVLVGVDLYDSRYFWLNRDENRDGLEDIGKSYKDVHRTYPYIIKHLDDIVDTLKKEGTELYVYNSKSLLAKKLPIYKLNED</sequence>
<evidence type="ECO:0008006" key="3">
    <source>
        <dbReference type="Google" id="ProtNLM"/>
    </source>
</evidence>
<accession>H1KWH1</accession>
<gene>
    <name evidence="1" type="ORF">MetfoDRAFT_0144</name>
</gene>
<name>H1KWH1_9EURY</name>
<dbReference type="OrthoDB" id="380161at2157"/>
<evidence type="ECO:0000313" key="1">
    <source>
        <dbReference type="EMBL" id="EHP89548.1"/>
    </source>
</evidence>
<dbReference type="AlphaFoldDB" id="H1KWH1"/>
<proteinExistence type="predicted"/>
<comment type="caution">
    <text evidence="1">The sequence shown here is derived from an EMBL/GenBank/DDBJ whole genome shotgun (WGS) entry which is preliminary data.</text>
</comment>
<protein>
    <recommendedName>
        <fullName evidence="3">DUF115 domain-containing protein</fullName>
    </recommendedName>
</protein>
<dbReference type="Gene3D" id="3.90.1480.10">
    <property type="entry name" value="Alpha-2,3-sialyltransferase"/>
    <property type="match status" value="1"/>
</dbReference>
<evidence type="ECO:0000313" key="2">
    <source>
        <dbReference type="Proteomes" id="UP000003706"/>
    </source>
</evidence>
<dbReference type="EMBL" id="AGJL01000002">
    <property type="protein sequence ID" value="EHP89548.1"/>
    <property type="molecule type" value="Genomic_DNA"/>
</dbReference>
<keyword evidence="2" id="KW-1185">Reference proteome</keyword>
<organism evidence="1 2">
    <name type="scientific">Methanotorris formicicus Mc-S-70</name>
    <dbReference type="NCBI Taxonomy" id="647171"/>
    <lineage>
        <taxon>Archaea</taxon>
        <taxon>Methanobacteriati</taxon>
        <taxon>Methanobacteriota</taxon>
        <taxon>Methanomada group</taxon>
        <taxon>Methanococci</taxon>
        <taxon>Methanococcales</taxon>
        <taxon>Methanocaldococcaceae</taxon>
        <taxon>Methanotorris</taxon>
    </lineage>
</organism>
<reference evidence="1 2" key="1">
    <citation type="submission" date="2011-09" db="EMBL/GenBank/DDBJ databases">
        <title>The draft genome of Methanotorris formicicus Mc-S-70.</title>
        <authorList>
            <consortium name="US DOE Joint Genome Institute (JGI-PGF)"/>
            <person name="Lucas S."/>
            <person name="Han J."/>
            <person name="Lapidus A."/>
            <person name="Cheng J.-F."/>
            <person name="Goodwin L."/>
            <person name="Pitluck S."/>
            <person name="Peters L."/>
            <person name="Land M.L."/>
            <person name="Hauser L."/>
            <person name="Sieprawska-Lupa M."/>
            <person name="Takai K."/>
            <person name="Miyazaki J."/>
            <person name="Whitman W."/>
            <person name="Woyke T.J."/>
        </authorList>
    </citation>
    <scope>NUCLEOTIDE SEQUENCE [LARGE SCALE GENOMIC DNA]</scope>
    <source>
        <strain evidence="1 2">Mc-S-70</strain>
    </source>
</reference>